<evidence type="ECO:0008006" key="20">
    <source>
        <dbReference type="Google" id="ProtNLM"/>
    </source>
</evidence>
<dbReference type="EMBL" id="QXFW01002936">
    <property type="protein sequence ID" value="KAE8974227.1"/>
    <property type="molecule type" value="Genomic_DNA"/>
</dbReference>
<dbReference type="Pfam" id="PF01786">
    <property type="entry name" value="AOX"/>
    <property type="match status" value="1"/>
</dbReference>
<evidence type="ECO:0000256" key="9">
    <source>
        <dbReference type="ARBA" id="ARBA00022982"/>
    </source>
</evidence>
<dbReference type="GO" id="GO:0046872">
    <property type="term" value="F:metal ion binding"/>
    <property type="evidence" value="ECO:0007669"/>
    <property type="project" value="UniProtKB-KW"/>
</dbReference>
<keyword evidence="9" id="KW-0249">Electron transport</keyword>
<feature type="transmembrane region" description="Helical" evidence="17">
    <location>
        <begin position="244"/>
        <end position="267"/>
    </location>
</feature>
<evidence type="ECO:0000313" key="18">
    <source>
        <dbReference type="EMBL" id="KAE8974227.1"/>
    </source>
</evidence>
<dbReference type="InterPro" id="IPR038659">
    <property type="entry name" value="AOX_sf"/>
</dbReference>
<dbReference type="PANTHER" id="PTHR31803">
    <property type="entry name" value="ALTERNATIVE OXIDASE"/>
    <property type="match status" value="1"/>
</dbReference>
<evidence type="ECO:0000256" key="6">
    <source>
        <dbReference type="ARBA" id="ARBA00022723"/>
    </source>
</evidence>
<evidence type="ECO:0000256" key="16">
    <source>
        <dbReference type="PIRSR" id="PIRSR005229-1"/>
    </source>
</evidence>
<comment type="similarity">
    <text evidence="2">Belongs to the alternative oxidase family.</text>
</comment>
<evidence type="ECO:0000256" key="12">
    <source>
        <dbReference type="ARBA" id="ARBA00023004"/>
    </source>
</evidence>
<dbReference type="CDD" id="cd01053">
    <property type="entry name" value="AOX"/>
    <property type="match status" value="1"/>
</dbReference>
<comment type="caution">
    <text evidence="18">The sequence shown here is derived from an EMBL/GenBank/DDBJ whole genome shotgun (WGS) entry which is preliminary data.</text>
</comment>
<dbReference type="GO" id="GO:0005743">
    <property type="term" value="C:mitochondrial inner membrane"/>
    <property type="evidence" value="ECO:0007669"/>
    <property type="project" value="UniProtKB-SubCell"/>
</dbReference>
<dbReference type="Gene3D" id="1.20.1260.140">
    <property type="entry name" value="Alternative oxidase"/>
    <property type="match status" value="1"/>
</dbReference>
<dbReference type="AlphaFoldDB" id="A0A6A3HXR8"/>
<evidence type="ECO:0000256" key="10">
    <source>
        <dbReference type="ARBA" id="ARBA00022989"/>
    </source>
</evidence>
<keyword evidence="11" id="KW-0560">Oxidoreductase</keyword>
<comment type="subcellular location">
    <subcellularLocation>
        <location evidence="1">Mitochondrion inner membrane</location>
    </subcellularLocation>
</comment>
<dbReference type="PIRSF" id="PIRSF005229">
    <property type="entry name" value="AOX"/>
    <property type="match status" value="1"/>
</dbReference>
<feature type="binding site" evidence="16">
    <location>
        <position position="334"/>
    </location>
    <ligand>
        <name>Fe cation</name>
        <dbReference type="ChEBI" id="CHEBI:24875"/>
        <label>2</label>
    </ligand>
</feature>
<protein>
    <recommendedName>
        <fullName evidence="20">Alternative oxidase</fullName>
    </recommendedName>
</protein>
<evidence type="ECO:0000256" key="17">
    <source>
        <dbReference type="SAM" id="Phobius"/>
    </source>
</evidence>
<evidence type="ECO:0000313" key="19">
    <source>
        <dbReference type="Proteomes" id="UP000460718"/>
    </source>
</evidence>
<keyword evidence="10 17" id="KW-1133">Transmembrane helix</keyword>
<gene>
    <name evidence="18" type="ORF">PF011_g24946</name>
</gene>
<dbReference type="FunFam" id="1.20.1260.140:FF:000002">
    <property type="entry name" value="Alternative oxidase"/>
    <property type="match status" value="1"/>
</dbReference>
<comment type="function">
    <text evidence="15">Catalyzes cyanide-resistant oxygen consumption. May increase respiration when the cytochrome respiratory pathway is restricted, or in response to low temperatures.</text>
</comment>
<evidence type="ECO:0000256" key="13">
    <source>
        <dbReference type="ARBA" id="ARBA00023128"/>
    </source>
</evidence>
<keyword evidence="13" id="KW-0496">Mitochondrion</keyword>
<keyword evidence="4" id="KW-0679">Respiratory chain</keyword>
<accession>A0A6A3HXR8</accession>
<comment type="cofactor">
    <cofactor evidence="16">
        <name>Fe cation</name>
        <dbReference type="ChEBI" id="CHEBI:24875"/>
    </cofactor>
    <text evidence="16">Binds 2 iron ions per subunit.</text>
</comment>
<feature type="binding site" evidence="16">
    <location>
        <position position="229"/>
    </location>
    <ligand>
        <name>Fe cation</name>
        <dbReference type="ChEBI" id="CHEBI:24875"/>
        <label>1</label>
    </ligand>
</feature>
<evidence type="ECO:0000256" key="15">
    <source>
        <dbReference type="ARBA" id="ARBA00025285"/>
    </source>
</evidence>
<dbReference type="Proteomes" id="UP000460718">
    <property type="component" value="Unassembled WGS sequence"/>
</dbReference>
<evidence type="ECO:0000256" key="11">
    <source>
        <dbReference type="ARBA" id="ARBA00023002"/>
    </source>
</evidence>
<keyword evidence="14 17" id="KW-0472">Membrane</keyword>
<keyword evidence="3" id="KW-0813">Transport</keyword>
<evidence type="ECO:0000256" key="1">
    <source>
        <dbReference type="ARBA" id="ARBA00004273"/>
    </source>
</evidence>
<dbReference type="InterPro" id="IPR002680">
    <property type="entry name" value="AOX"/>
</dbReference>
<evidence type="ECO:0000256" key="8">
    <source>
        <dbReference type="ARBA" id="ARBA00022946"/>
    </source>
</evidence>
<keyword evidence="6 16" id="KW-0479">Metal-binding</keyword>
<keyword evidence="8" id="KW-0809">Transit peptide</keyword>
<evidence type="ECO:0000256" key="3">
    <source>
        <dbReference type="ARBA" id="ARBA00022448"/>
    </source>
</evidence>
<feature type="binding site" evidence="16">
    <location>
        <position position="190"/>
    </location>
    <ligand>
        <name>Fe cation</name>
        <dbReference type="ChEBI" id="CHEBI:24875"/>
        <label>1</label>
    </ligand>
</feature>
<evidence type="ECO:0000256" key="14">
    <source>
        <dbReference type="ARBA" id="ARBA00023136"/>
    </source>
</evidence>
<dbReference type="GO" id="GO:0009916">
    <property type="term" value="F:alternative oxidase activity"/>
    <property type="evidence" value="ECO:0007669"/>
    <property type="project" value="InterPro"/>
</dbReference>
<organism evidence="18 19">
    <name type="scientific">Phytophthora fragariae</name>
    <dbReference type="NCBI Taxonomy" id="53985"/>
    <lineage>
        <taxon>Eukaryota</taxon>
        <taxon>Sar</taxon>
        <taxon>Stramenopiles</taxon>
        <taxon>Oomycota</taxon>
        <taxon>Peronosporomycetes</taxon>
        <taxon>Peronosporales</taxon>
        <taxon>Peronosporaceae</taxon>
        <taxon>Phytophthora</taxon>
    </lineage>
</organism>
<evidence type="ECO:0000256" key="2">
    <source>
        <dbReference type="ARBA" id="ARBA00008388"/>
    </source>
</evidence>
<reference evidence="18 19" key="1">
    <citation type="submission" date="2018-09" db="EMBL/GenBank/DDBJ databases">
        <title>Genomic investigation of the strawberry pathogen Phytophthora fragariae indicates pathogenicity is determined by transcriptional variation in three key races.</title>
        <authorList>
            <person name="Adams T.M."/>
            <person name="Armitage A.D."/>
            <person name="Sobczyk M.K."/>
            <person name="Bates H.J."/>
            <person name="Dunwell J.M."/>
            <person name="Nellist C.F."/>
            <person name="Harrison R.J."/>
        </authorList>
    </citation>
    <scope>NUCLEOTIDE SEQUENCE [LARGE SCALE GENOMIC DNA]</scope>
    <source>
        <strain evidence="18 19">SCRP245</strain>
    </source>
</reference>
<proteinExistence type="inferred from homology"/>
<keyword evidence="7" id="KW-0999">Mitochondrion inner membrane</keyword>
<feature type="binding site" evidence="16">
    <location>
        <position position="232"/>
    </location>
    <ligand>
        <name>Fe cation</name>
        <dbReference type="ChEBI" id="CHEBI:24875"/>
        <label>1</label>
    </ligand>
</feature>
<dbReference type="PANTHER" id="PTHR31803:SF3">
    <property type="entry name" value="ALTERNATIVE OXIDASE"/>
    <property type="match status" value="1"/>
</dbReference>
<sequence length="361" mass="41057">MGGQTARRLPTFSLEGLPAPVLNPPFNIKSQTQMLTMQPMLRRQALWAAKSQHSLFPAIRASMDFFSTGAVSTTPTTNDAEKEKSTEPVDAFSEPAYKAHFLESKDVHPLHPTAKNVEPMWDNPINHAVYDLDKISDVQQTHHPVVTMSERAAYYAIKTLRVGFDKVSGYRGPGGAMTERDWLHRCLFLESVAGVPGMVGGMLRHLRSLRRMKRDYGWIHTLLEEAENERMHLLIFTNLKQPGWFFRTLVVGAHGVFFNGFFLTYLVSPKTCHRFVGYLEEEAVKTYTCLLQDIEDGHLDVWKQKKAPLIAQTYYKLPPGANIYDMIKCIRADECNHRDVNHTFADLDQNKGISPFVSNHH</sequence>
<evidence type="ECO:0000256" key="7">
    <source>
        <dbReference type="ARBA" id="ARBA00022792"/>
    </source>
</evidence>
<evidence type="ECO:0000256" key="5">
    <source>
        <dbReference type="ARBA" id="ARBA00022692"/>
    </source>
</evidence>
<evidence type="ECO:0000256" key="4">
    <source>
        <dbReference type="ARBA" id="ARBA00022660"/>
    </source>
</evidence>
<keyword evidence="5 17" id="KW-0812">Transmembrane</keyword>
<feature type="binding site" evidence="16">
    <location>
        <position position="337"/>
    </location>
    <ligand>
        <name>Fe cation</name>
        <dbReference type="ChEBI" id="CHEBI:24875"/>
        <label>2</label>
    </ligand>
</feature>
<feature type="binding site" evidence="16">
    <location>
        <position position="334"/>
    </location>
    <ligand>
        <name>Fe cation</name>
        <dbReference type="ChEBI" id="CHEBI:24875"/>
        <label>1</label>
    </ligand>
</feature>
<dbReference type="GO" id="GO:0010230">
    <property type="term" value="P:alternative respiration"/>
    <property type="evidence" value="ECO:0007669"/>
    <property type="project" value="TreeGrafter"/>
</dbReference>
<name>A0A6A3HXR8_9STRA</name>
<feature type="binding site" evidence="16">
    <location>
        <position position="229"/>
    </location>
    <ligand>
        <name>Fe cation</name>
        <dbReference type="ChEBI" id="CHEBI:24875"/>
        <label>2</label>
    </ligand>
</feature>
<feature type="binding site" evidence="16">
    <location>
        <position position="280"/>
    </location>
    <ligand>
        <name>Fe cation</name>
        <dbReference type="ChEBI" id="CHEBI:24875"/>
        <label>2</label>
    </ligand>
</feature>
<keyword evidence="12 16" id="KW-0408">Iron</keyword>